<dbReference type="RefSeq" id="WP_088388594.1">
    <property type="nucleotide sequence ID" value="NZ_NIOF01000023.1"/>
</dbReference>
<proteinExistence type="predicted"/>
<dbReference type="Proteomes" id="UP000197468">
    <property type="component" value="Unassembled WGS sequence"/>
</dbReference>
<dbReference type="EMBL" id="NIOF01000023">
    <property type="protein sequence ID" value="OWQ83120.1"/>
    <property type="molecule type" value="Genomic_DNA"/>
</dbReference>
<dbReference type="AlphaFoldDB" id="A0A2D0ALT1"/>
<evidence type="ECO:0000313" key="1">
    <source>
        <dbReference type="EMBL" id="OWQ83120.1"/>
    </source>
</evidence>
<keyword evidence="2" id="KW-1185">Reference proteome</keyword>
<gene>
    <name evidence="1" type="ORF">CDN99_26885</name>
</gene>
<reference evidence="1 2" key="1">
    <citation type="journal article" date="2008" name="Int. J. Syst. Evol. Microbiol.">
        <title>Description of Roseateles aquatilis sp. nov. and Roseateles terrae sp. nov., in the class Betaproteobacteria, and emended description of the genus Roseateles.</title>
        <authorList>
            <person name="Gomila M."/>
            <person name="Bowien B."/>
            <person name="Falsen E."/>
            <person name="Moore E.R."/>
            <person name="Lalucat J."/>
        </authorList>
    </citation>
    <scope>NUCLEOTIDE SEQUENCE [LARGE SCALE GENOMIC DNA]</scope>
    <source>
        <strain evidence="1 2">CCUG 48205</strain>
    </source>
</reference>
<protein>
    <submittedName>
        <fullName evidence="1">Uncharacterized protein</fullName>
    </submittedName>
</protein>
<dbReference type="OrthoDB" id="671583at2"/>
<name>A0A2D0ALT1_9BURK</name>
<sequence>MHPIRDSYSPAFLDEHAHTGRPATTSSAVPDHPVAYSPARHGTVAEFVRHRDHARFQAEVRRDIDALVEFAGDMVDTVIHLESWRQKFFDLDAHGRHLAYGAEDARLMYGQGAPCLSRLASLIRETGLSVESRRTELRQLAPQLTVCAPGAIEALQCCLGRLDPARNCLPGKWRSVVEQIIEQAAVDTVEITYGHEFVEARLAQRHYVAGLKHKLYQALELPWPLPEDRFIHKHHADALVQRCAAALRPMIAPGAVARVLAEEYLQRFSDALRDKVRVHGPITSLTVDQVMDCLVPLETEFGPAPPRHALIRERSEDGGGECLTDASLVAVHLLDLMRSAGTLDPRCRPETVAGWSWVPIAGGPTMRCRLQSLDGLFWMEESGHRRPVDAADLARVDASALREPLVETAIANSSLAMVTTLAKPEWLLSGNIGDRLIARLGMARVGALIARRQSGDPWHDAVLDWWVSAQAARDPMRPPDGQLLWTDERGRRSIAPAQIRDLLDQRSSGALSTSALQTGLSDLLTTALMARQAPAGPASAVGDMRTGRTMSVVQPLRLWWSAVGEGLRARPPSLTPEELVSVLTTTSSPALVPLVHCLTLADGDIVHVFLEGLAELQRDRLLPSSQLIERLKSPELAPDGLTALLAGFGLPRLEMWQRFIVKAVVQGHLPRETVRDMILGSEPALAIALLDNTLGSGAIRDLRGYFSTLEEATARGVLLPAELQSVLSSPWSLARARPPAGERELRCWKTLTSFWFGKTVDLCVNHRVSVADAAAALRRPVAAGQQQLDFLREPWGRHLIKAGLRAVCPTERIRIVPDPPEPAIALLRRQLLGSVIGMDGLTPCRLIRGLRDMGRTDLVIDHRDELREVMQVLDFTREDIAAALGPDISTCTVL</sequence>
<comment type="caution">
    <text evidence="1">The sequence shown here is derived from an EMBL/GenBank/DDBJ whole genome shotgun (WGS) entry which is preliminary data.</text>
</comment>
<accession>A0A2D0ALT1</accession>
<organism evidence="1 2">
    <name type="scientific">Roseateles aquatilis</name>
    <dbReference type="NCBI Taxonomy" id="431061"/>
    <lineage>
        <taxon>Bacteria</taxon>
        <taxon>Pseudomonadati</taxon>
        <taxon>Pseudomonadota</taxon>
        <taxon>Betaproteobacteria</taxon>
        <taxon>Burkholderiales</taxon>
        <taxon>Sphaerotilaceae</taxon>
        <taxon>Roseateles</taxon>
    </lineage>
</organism>
<evidence type="ECO:0000313" key="2">
    <source>
        <dbReference type="Proteomes" id="UP000197468"/>
    </source>
</evidence>